<evidence type="ECO:0000313" key="3">
    <source>
        <dbReference type="Proteomes" id="UP001321766"/>
    </source>
</evidence>
<evidence type="ECO:0000313" key="2">
    <source>
        <dbReference type="EMBL" id="BDR53402.1"/>
    </source>
</evidence>
<gene>
    <name evidence="2" type="ORF">KIM372_13090</name>
</gene>
<accession>A0ABN6SE45</accession>
<dbReference type="Proteomes" id="UP001321766">
    <property type="component" value="Chromosome"/>
</dbReference>
<organism evidence="2 3">
    <name type="scientific">Bombiscardovia nodaiensis</name>
    <dbReference type="NCBI Taxonomy" id="2932181"/>
    <lineage>
        <taxon>Bacteria</taxon>
        <taxon>Bacillati</taxon>
        <taxon>Actinomycetota</taxon>
        <taxon>Actinomycetes</taxon>
        <taxon>Bifidobacteriales</taxon>
        <taxon>Bifidobacteriaceae</taxon>
        <taxon>Bombiscardovia</taxon>
    </lineage>
</organism>
<dbReference type="Gene3D" id="3.90.550.10">
    <property type="entry name" value="Spore Coat Polysaccharide Biosynthesis Protein SpsA, Chain A"/>
    <property type="match status" value="1"/>
</dbReference>
<keyword evidence="3" id="KW-1185">Reference proteome</keyword>
<reference evidence="2 3" key="1">
    <citation type="journal article" date="2023" name="Microbiol. Spectr.">
        <title>Symbiosis of Carpenter Bees with Uncharacterized Lactic Acid Bacteria Showing NAD Auxotrophy.</title>
        <authorList>
            <person name="Kawasaki S."/>
            <person name="Ozawa K."/>
            <person name="Mori T."/>
            <person name="Yamamoto A."/>
            <person name="Ito M."/>
            <person name="Ohkuma M."/>
            <person name="Sakamoto M."/>
            <person name="Matsutani M."/>
        </authorList>
    </citation>
    <scope>NUCLEOTIDE SEQUENCE [LARGE SCALE GENOMIC DNA]</scope>
    <source>
        <strain evidence="2 3">Kim37-2</strain>
    </source>
</reference>
<proteinExistence type="predicted"/>
<dbReference type="Pfam" id="PF00535">
    <property type="entry name" value="Glycos_transf_2"/>
    <property type="match status" value="1"/>
</dbReference>
<dbReference type="SUPFAM" id="SSF53448">
    <property type="entry name" value="Nucleotide-diphospho-sugar transferases"/>
    <property type="match status" value="1"/>
</dbReference>
<name>A0ABN6SE45_9BIFI</name>
<feature type="domain" description="Glycosyltransferase 2-like" evidence="1">
    <location>
        <begin position="28"/>
        <end position="162"/>
    </location>
</feature>
<protein>
    <recommendedName>
        <fullName evidence="1">Glycosyltransferase 2-like domain-containing protein</fullName>
    </recommendedName>
</protein>
<dbReference type="InterPro" id="IPR001173">
    <property type="entry name" value="Glyco_trans_2-like"/>
</dbReference>
<dbReference type="InterPro" id="IPR029044">
    <property type="entry name" value="Nucleotide-diphossugar_trans"/>
</dbReference>
<sequence>MQEEDEEASAPVAVPSSQVQNQQPVLTVSIAAYNVEGSIRTALDSLLSPSVVPLLEVLVIDDGGSDGTLAIAREYQDRFPGCVRAIHKPNAGYGSVINTAIDQARGRYVKQLDGDDWFHTDSLVALVELLSHSQADYVLTPRLNVSADTGAEELVDCLPGYQPALYDFEDLSFTRAIGMHEVTCRTELLRQSGVRLDEHCLYTDIELVYLPLASVQTLQVTHLPLYCHRVGVDGQSISRSGVRAHYREHELVFWRLLECYQQLPEDKRGQRKLFRQRLVDEICGQFHWFCFLRPSYQHWKALRAFERQLQTRCPDLLEGASRASKHVRALRFCRGFFYPLVYILEAVQR</sequence>
<evidence type="ECO:0000259" key="1">
    <source>
        <dbReference type="Pfam" id="PF00535"/>
    </source>
</evidence>
<dbReference type="CDD" id="cd00761">
    <property type="entry name" value="Glyco_tranf_GTA_type"/>
    <property type="match status" value="1"/>
</dbReference>
<dbReference type="PANTHER" id="PTHR22916:SF3">
    <property type="entry name" value="UDP-GLCNAC:BETAGAL BETA-1,3-N-ACETYLGLUCOSAMINYLTRANSFERASE-LIKE PROTEIN 1"/>
    <property type="match status" value="1"/>
</dbReference>
<dbReference type="PANTHER" id="PTHR22916">
    <property type="entry name" value="GLYCOSYLTRANSFERASE"/>
    <property type="match status" value="1"/>
</dbReference>
<dbReference type="EMBL" id="AP026798">
    <property type="protein sequence ID" value="BDR53402.1"/>
    <property type="molecule type" value="Genomic_DNA"/>
</dbReference>